<dbReference type="RefSeq" id="WP_092911909.1">
    <property type="nucleotide sequence ID" value="NZ_FOXB01000011.1"/>
</dbReference>
<organism evidence="1 2">
    <name type="scientific">Hydrogenimonas thermophila</name>
    <dbReference type="NCBI Taxonomy" id="223786"/>
    <lineage>
        <taxon>Bacteria</taxon>
        <taxon>Pseudomonadati</taxon>
        <taxon>Campylobacterota</taxon>
        <taxon>Epsilonproteobacteria</taxon>
        <taxon>Campylobacterales</taxon>
        <taxon>Hydrogenimonadaceae</taxon>
        <taxon>Hydrogenimonas</taxon>
    </lineage>
</organism>
<gene>
    <name evidence="1" type="ORF">SAMN05216234_11160</name>
</gene>
<dbReference type="EMBL" id="FOXB01000011">
    <property type="protein sequence ID" value="SFP23703.1"/>
    <property type="molecule type" value="Genomic_DNA"/>
</dbReference>
<dbReference type="Proteomes" id="UP000199227">
    <property type="component" value="Unassembled WGS sequence"/>
</dbReference>
<reference evidence="1 2" key="1">
    <citation type="submission" date="2016-10" db="EMBL/GenBank/DDBJ databases">
        <authorList>
            <person name="de Groot N.N."/>
        </authorList>
    </citation>
    <scope>NUCLEOTIDE SEQUENCE [LARGE SCALE GENOMIC DNA]</scope>
    <source>
        <strain evidence="1 2">EP1-55-1</strain>
    </source>
</reference>
<proteinExistence type="predicted"/>
<evidence type="ECO:0000313" key="2">
    <source>
        <dbReference type="Proteomes" id="UP000199227"/>
    </source>
</evidence>
<dbReference type="STRING" id="223786.SAMN05216234_11160"/>
<accession>A0A1I5NPG9</accession>
<sequence length="89" mass="10253">MANNQNLITVERERLLKLADELLDANLQYTAAASTLAMAEYMEENLEPDEYDSFDQMQLILNGIGRNMKQAMERSHLVYEELDRILSGK</sequence>
<protein>
    <submittedName>
        <fullName evidence="1">Uncharacterized protein</fullName>
    </submittedName>
</protein>
<keyword evidence="2" id="KW-1185">Reference proteome</keyword>
<evidence type="ECO:0000313" key="1">
    <source>
        <dbReference type="EMBL" id="SFP23703.1"/>
    </source>
</evidence>
<name>A0A1I5NPG9_9BACT</name>
<dbReference type="AlphaFoldDB" id="A0A1I5NPG9"/>